<proteinExistence type="predicted"/>
<evidence type="ECO:0000259" key="2">
    <source>
        <dbReference type="Pfam" id="PF05170"/>
    </source>
</evidence>
<sequence>MNAILERIIINYKKINFGQVLKQLGYFFASLIILIIISSGLFAIYFNNNKTQIVAQINKIVNENIVGSISIKDVNYKFLKGFPKMTLALSQVEVHDSLWKIHKRTLLKAAQIEIRVNVADLLVNEISIDKIEIQQATLHLYKDINGLDNSAIFRKKPVDSSSNSSTTSSVRQINVSQFHFISENQIGKKLFDFDKIDLKSKIKFQGDDWETIVYVKTFAKSMAFNTKRGSFIKDKMVEGKLKVNFSEVNNQINVATEDLAIGKEMFGIDASFSLDKNKSAYKIDIKTNILWRNASELLSDNISVRVGQIDLKNPIEVMCTIAGDISASGDPEIKVKTKVRNNELTIPDGMITNCNFDASFTNNSKKGAGCNDANSTITLSKFTGDFKAIPFSIPLAMISNFENTTASGSFKSSFDITRLNTILSADLIRFSSGQAKVNLDFNFGIVDLKIDKPYFTGSITVKDAMANYGPRNLTFIKTNVELDFTEKALLIKKMNFKDNRNSVFMKGKIDNFLTLYYINPKKMVVDWNIYTPFLDVKNLVSILTDSNQTKAKKSNSKGNISDEIHDVIEKCQVVLNVKVDRIVYNKLEATAAKVKVLLVDNELIIQKGKVNSCGGIITFEGTLVPDGKNYVVKSNTKIDKVDIAQFLTSMNNFSIKSFSPTNLKGSLTAQAVIQGKLFAGGALQTNSLAGKSQFAVLNGELIDFKPITNIAKFAFPFRNISNIVFKDLSGNFAINGELVKVNDLKVSSNILNLDINGIYSFGRGTKLALTIPLRDPEKDKFIDDKEARAEKRLEGIVLHLLAVDEDGKIKIRWNKDHQ</sequence>
<dbReference type="GO" id="GO:0090313">
    <property type="term" value="P:regulation of protein targeting to membrane"/>
    <property type="evidence" value="ECO:0007669"/>
    <property type="project" value="TreeGrafter"/>
</dbReference>
<gene>
    <name evidence="3" type="ORF">SAMN05444372_108176</name>
</gene>
<dbReference type="GO" id="GO:0005886">
    <property type="term" value="C:plasma membrane"/>
    <property type="evidence" value="ECO:0007669"/>
    <property type="project" value="TreeGrafter"/>
</dbReference>
<feature type="transmembrane region" description="Helical" evidence="1">
    <location>
        <begin position="24"/>
        <end position="46"/>
    </location>
</feature>
<evidence type="ECO:0000313" key="3">
    <source>
        <dbReference type="EMBL" id="SHG67744.1"/>
    </source>
</evidence>
<keyword evidence="1" id="KW-1133">Transmembrane helix</keyword>
<keyword evidence="1" id="KW-0812">Transmembrane</keyword>
<dbReference type="Proteomes" id="UP000184020">
    <property type="component" value="Unassembled WGS sequence"/>
</dbReference>
<dbReference type="STRING" id="229205.SAMN05444372_108176"/>
<dbReference type="Pfam" id="PF05170">
    <property type="entry name" value="AsmA"/>
    <property type="match status" value="1"/>
</dbReference>
<dbReference type="InterPro" id="IPR052894">
    <property type="entry name" value="AsmA-related"/>
</dbReference>
<organism evidence="3 4">
    <name type="scientific">Flavobacterium micromati</name>
    <dbReference type="NCBI Taxonomy" id="229205"/>
    <lineage>
        <taxon>Bacteria</taxon>
        <taxon>Pseudomonadati</taxon>
        <taxon>Bacteroidota</taxon>
        <taxon>Flavobacteriia</taxon>
        <taxon>Flavobacteriales</taxon>
        <taxon>Flavobacteriaceae</taxon>
        <taxon>Flavobacterium</taxon>
    </lineage>
</organism>
<name>A0A1M5LRJ0_9FLAO</name>
<dbReference type="PANTHER" id="PTHR30441">
    <property type="entry name" value="DUF748 DOMAIN-CONTAINING PROTEIN"/>
    <property type="match status" value="1"/>
</dbReference>
<protein>
    <submittedName>
        <fullName evidence="3">AsmA-like C-terminal region</fullName>
    </submittedName>
</protein>
<evidence type="ECO:0000256" key="1">
    <source>
        <dbReference type="SAM" id="Phobius"/>
    </source>
</evidence>
<accession>A0A1M5LRJ0</accession>
<keyword evidence="4" id="KW-1185">Reference proteome</keyword>
<dbReference type="OrthoDB" id="1489065at2"/>
<dbReference type="InterPro" id="IPR007844">
    <property type="entry name" value="AsmA"/>
</dbReference>
<evidence type="ECO:0000313" key="4">
    <source>
        <dbReference type="Proteomes" id="UP000184020"/>
    </source>
</evidence>
<dbReference type="AlphaFoldDB" id="A0A1M5LRJ0"/>
<dbReference type="PANTHER" id="PTHR30441:SF8">
    <property type="entry name" value="DUF748 DOMAIN-CONTAINING PROTEIN"/>
    <property type="match status" value="1"/>
</dbReference>
<keyword evidence="1" id="KW-0472">Membrane</keyword>
<dbReference type="RefSeq" id="WP_073019849.1">
    <property type="nucleotide sequence ID" value="NZ_FQWF01000008.1"/>
</dbReference>
<reference evidence="4" key="1">
    <citation type="submission" date="2016-11" db="EMBL/GenBank/DDBJ databases">
        <authorList>
            <person name="Varghese N."/>
            <person name="Submissions S."/>
        </authorList>
    </citation>
    <scope>NUCLEOTIDE SEQUENCE [LARGE SCALE GENOMIC DNA]</scope>
    <source>
        <strain evidence="4">DSM 17659</strain>
    </source>
</reference>
<feature type="domain" description="AsmA" evidence="2">
    <location>
        <begin position="20"/>
        <end position="703"/>
    </location>
</feature>
<dbReference type="EMBL" id="FQWF01000008">
    <property type="protein sequence ID" value="SHG67744.1"/>
    <property type="molecule type" value="Genomic_DNA"/>
</dbReference>